<dbReference type="GO" id="GO:0030322">
    <property type="term" value="P:stabilization of membrane potential"/>
    <property type="evidence" value="ECO:0007669"/>
    <property type="project" value="TreeGrafter"/>
</dbReference>
<feature type="transmembrane region" description="Helical" evidence="10">
    <location>
        <begin position="49"/>
        <end position="76"/>
    </location>
</feature>
<dbReference type="PANTHER" id="PTHR11003">
    <property type="entry name" value="POTASSIUM CHANNEL, SUBFAMILY K"/>
    <property type="match status" value="1"/>
</dbReference>
<dbReference type="PRINTS" id="PR01333">
    <property type="entry name" value="2POREKCHANEL"/>
</dbReference>
<reference evidence="12" key="1">
    <citation type="journal article" date="2023" name="Mol. Phylogenet. Evol.">
        <title>Genome-scale phylogeny and comparative genomics of the fungal order Sordariales.</title>
        <authorList>
            <person name="Hensen N."/>
            <person name="Bonometti L."/>
            <person name="Westerberg I."/>
            <person name="Brannstrom I.O."/>
            <person name="Guillou S."/>
            <person name="Cros-Aarteil S."/>
            <person name="Calhoun S."/>
            <person name="Haridas S."/>
            <person name="Kuo A."/>
            <person name="Mondo S."/>
            <person name="Pangilinan J."/>
            <person name="Riley R."/>
            <person name="LaButti K."/>
            <person name="Andreopoulos B."/>
            <person name="Lipzen A."/>
            <person name="Chen C."/>
            <person name="Yan M."/>
            <person name="Daum C."/>
            <person name="Ng V."/>
            <person name="Clum A."/>
            <person name="Steindorff A."/>
            <person name="Ohm R.A."/>
            <person name="Martin F."/>
            <person name="Silar P."/>
            <person name="Natvig D.O."/>
            <person name="Lalanne C."/>
            <person name="Gautier V."/>
            <person name="Ament-Velasquez S.L."/>
            <person name="Kruys A."/>
            <person name="Hutchinson M.I."/>
            <person name="Powell A.J."/>
            <person name="Barry K."/>
            <person name="Miller A.N."/>
            <person name="Grigoriev I.V."/>
            <person name="Debuchy R."/>
            <person name="Gladieux P."/>
            <person name="Hiltunen Thoren M."/>
            <person name="Johannesson H."/>
        </authorList>
    </citation>
    <scope>NUCLEOTIDE SEQUENCE</scope>
    <source>
        <strain evidence="12">CBS 990.96</strain>
    </source>
</reference>
<evidence type="ECO:0000256" key="4">
    <source>
        <dbReference type="ARBA" id="ARBA00022989"/>
    </source>
</evidence>
<feature type="domain" description="Potassium channel" evidence="11">
    <location>
        <begin position="428"/>
        <end position="502"/>
    </location>
</feature>
<evidence type="ECO:0000256" key="3">
    <source>
        <dbReference type="ARBA" id="ARBA00022692"/>
    </source>
</evidence>
<evidence type="ECO:0000256" key="6">
    <source>
        <dbReference type="ARBA" id="ARBA00023136"/>
    </source>
</evidence>
<reference evidence="12" key="2">
    <citation type="submission" date="2023-05" db="EMBL/GenBank/DDBJ databases">
        <authorList>
            <consortium name="Lawrence Berkeley National Laboratory"/>
            <person name="Steindorff A."/>
            <person name="Hensen N."/>
            <person name="Bonometti L."/>
            <person name="Westerberg I."/>
            <person name="Brannstrom I.O."/>
            <person name="Guillou S."/>
            <person name="Cros-Aarteil S."/>
            <person name="Calhoun S."/>
            <person name="Haridas S."/>
            <person name="Kuo A."/>
            <person name="Mondo S."/>
            <person name="Pangilinan J."/>
            <person name="Riley R."/>
            <person name="Labutti K."/>
            <person name="Andreopoulos B."/>
            <person name="Lipzen A."/>
            <person name="Chen C."/>
            <person name="Yanf M."/>
            <person name="Daum C."/>
            <person name="Ng V."/>
            <person name="Clum A."/>
            <person name="Ohm R."/>
            <person name="Martin F."/>
            <person name="Silar P."/>
            <person name="Natvig D."/>
            <person name="Lalanne C."/>
            <person name="Gautier V."/>
            <person name="Ament-Velasquez S.L."/>
            <person name="Kruys A."/>
            <person name="Hutchinson M.I."/>
            <person name="Powell A.J."/>
            <person name="Barry K."/>
            <person name="Miller A.N."/>
            <person name="Grigoriev I.V."/>
            <person name="Debuchy R."/>
            <person name="Gladieux P."/>
            <person name="Thoren M.H."/>
            <person name="Johannesson H."/>
        </authorList>
    </citation>
    <scope>NUCLEOTIDE SEQUENCE</scope>
    <source>
        <strain evidence="12">CBS 990.96</strain>
    </source>
</reference>
<dbReference type="GO" id="GO:0015271">
    <property type="term" value="F:outward rectifier potassium channel activity"/>
    <property type="evidence" value="ECO:0007669"/>
    <property type="project" value="TreeGrafter"/>
</dbReference>
<sequence>MILGFLRLKMSPSPNIPQIRIEDVDAPPTKIQTILGKLRGQSDDLPQRWWFASTAIPLIAACIGPFTNVLSIVSLVSPWRFTLPNNGFPDGTGRGSDDAAVGIPDPNWELIPNSISIVCGFVGHLFLLLNFTRRVRYIVALPLSILFWLISALILIVVEIAMAVYVPPQPPGETYSQGFWYSVLASVLYIIGSGILMINMVGYFKGHYPQKFELDSDQRTLILQTMSFFFWLAGASGVFCALEGFTYADSLYYAQVSVLTIGFGDFAPKTDAGRGFLFVFQFIGIIFLALVISSLTRFVGNISSDKILKQHQVHKRQSTLGRVVSNERELRERLGLPPRLSSDNEPGQVLDTTDYHRRPSVIQMGQLQIVGRTITFDEKTEEKNKKHRHHLLLLEREKDRFEAVRQIQEELIQWKQSWAAGTAILSFLLLWFFGALVFMFTEARISELRYFDCLYFCFVALLTIGYGDLSPKSNLGKPFFVVWSIVAVPIVTVLVQAMSRTVVSAVNRGTFTLADLTIMPKKGAFKNLLKKRRRGASLGSAGNANEEQQNKGKGPEQGNDGVFEQGTTTRWFENIDPGIPPGEAESPSPDDAGGTSNHAATAIQAGLAQNLSKAIKEVARDLSTCPEKKYSFEEWAHFTKLIQFTQPGREEQPEVTGWDWIGEDSPLLADVGEPEWVLERLVESLGRWVGMQEQAKYWDEVFNVMDSGGGRRRSFNGEGQVRISDEEGEARRPGTR</sequence>
<evidence type="ECO:0000259" key="11">
    <source>
        <dbReference type="Pfam" id="PF07885"/>
    </source>
</evidence>
<gene>
    <name evidence="12" type="ORF">QBC38DRAFT_481235</name>
</gene>
<evidence type="ECO:0000313" key="12">
    <source>
        <dbReference type="EMBL" id="KAK4226198.1"/>
    </source>
</evidence>
<feature type="transmembrane region" description="Helical" evidence="10">
    <location>
        <begin position="450"/>
        <end position="467"/>
    </location>
</feature>
<feature type="region of interest" description="Disordered" evidence="9">
    <location>
        <begin position="709"/>
        <end position="736"/>
    </location>
</feature>
<feature type="region of interest" description="Disordered" evidence="9">
    <location>
        <begin position="536"/>
        <end position="597"/>
    </location>
</feature>
<name>A0AAN7BMR4_9PEZI</name>
<comment type="subcellular location">
    <subcellularLocation>
        <location evidence="1">Membrane</location>
        <topology evidence="1">Multi-pass membrane protein</topology>
    </subcellularLocation>
</comment>
<evidence type="ECO:0000256" key="8">
    <source>
        <dbReference type="RuleBase" id="RU003857"/>
    </source>
</evidence>
<dbReference type="PANTHER" id="PTHR11003:SF342">
    <property type="entry name" value="OUTWARD-RECTIFIER POTASSIUM CHANNEL TOK1"/>
    <property type="match status" value="1"/>
</dbReference>
<dbReference type="GO" id="GO:0022841">
    <property type="term" value="F:potassium ion leak channel activity"/>
    <property type="evidence" value="ECO:0007669"/>
    <property type="project" value="TreeGrafter"/>
</dbReference>
<evidence type="ECO:0000256" key="7">
    <source>
        <dbReference type="ARBA" id="ARBA00023303"/>
    </source>
</evidence>
<organism evidence="12 13">
    <name type="scientific">Podospora fimiseda</name>
    <dbReference type="NCBI Taxonomy" id="252190"/>
    <lineage>
        <taxon>Eukaryota</taxon>
        <taxon>Fungi</taxon>
        <taxon>Dikarya</taxon>
        <taxon>Ascomycota</taxon>
        <taxon>Pezizomycotina</taxon>
        <taxon>Sordariomycetes</taxon>
        <taxon>Sordariomycetidae</taxon>
        <taxon>Sordariales</taxon>
        <taxon>Podosporaceae</taxon>
        <taxon>Podospora</taxon>
    </lineage>
</organism>
<evidence type="ECO:0000256" key="5">
    <source>
        <dbReference type="ARBA" id="ARBA00023065"/>
    </source>
</evidence>
<keyword evidence="7 8" id="KW-0407">Ion channel</keyword>
<keyword evidence="2 8" id="KW-0813">Transport</keyword>
<feature type="compositionally biased region" description="Basic and acidic residues" evidence="9">
    <location>
        <begin position="723"/>
        <end position="736"/>
    </location>
</feature>
<proteinExistence type="inferred from homology"/>
<feature type="transmembrane region" description="Helical" evidence="10">
    <location>
        <begin position="178"/>
        <end position="201"/>
    </location>
</feature>
<feature type="transmembrane region" description="Helical" evidence="10">
    <location>
        <begin position="143"/>
        <end position="166"/>
    </location>
</feature>
<dbReference type="Pfam" id="PF07885">
    <property type="entry name" value="Ion_trans_2"/>
    <property type="match status" value="2"/>
</dbReference>
<dbReference type="Gene3D" id="1.10.287.70">
    <property type="match status" value="2"/>
</dbReference>
<feature type="transmembrane region" description="Helical" evidence="10">
    <location>
        <begin position="221"/>
        <end position="245"/>
    </location>
</feature>
<keyword evidence="4 10" id="KW-1133">Transmembrane helix</keyword>
<feature type="transmembrane region" description="Helical" evidence="10">
    <location>
        <begin position="275"/>
        <end position="295"/>
    </location>
</feature>
<keyword evidence="5 8" id="KW-0406">Ion transport</keyword>
<feature type="transmembrane region" description="Helical" evidence="10">
    <location>
        <begin position="479"/>
        <end position="498"/>
    </location>
</feature>
<dbReference type="GO" id="GO:0005886">
    <property type="term" value="C:plasma membrane"/>
    <property type="evidence" value="ECO:0007669"/>
    <property type="project" value="TreeGrafter"/>
</dbReference>
<keyword evidence="6 10" id="KW-0472">Membrane</keyword>
<keyword evidence="3 8" id="KW-0812">Transmembrane</keyword>
<feature type="domain" description="Potassium channel" evidence="11">
    <location>
        <begin position="228"/>
        <end position="299"/>
    </location>
</feature>
<dbReference type="Proteomes" id="UP001301958">
    <property type="component" value="Unassembled WGS sequence"/>
</dbReference>
<evidence type="ECO:0000256" key="1">
    <source>
        <dbReference type="ARBA" id="ARBA00004141"/>
    </source>
</evidence>
<protein>
    <recommendedName>
        <fullName evidence="11">Potassium channel domain-containing protein</fullName>
    </recommendedName>
</protein>
<feature type="transmembrane region" description="Helical" evidence="10">
    <location>
        <begin position="110"/>
        <end position="131"/>
    </location>
</feature>
<keyword evidence="13" id="KW-1185">Reference proteome</keyword>
<dbReference type="AlphaFoldDB" id="A0AAN7BMR4"/>
<comment type="similarity">
    <text evidence="8">Belongs to the two pore domain potassium channel (TC 1.A.1.8) family.</text>
</comment>
<dbReference type="SUPFAM" id="SSF81324">
    <property type="entry name" value="Voltage-gated potassium channels"/>
    <property type="match status" value="2"/>
</dbReference>
<evidence type="ECO:0000256" key="2">
    <source>
        <dbReference type="ARBA" id="ARBA00022448"/>
    </source>
</evidence>
<dbReference type="InterPro" id="IPR003280">
    <property type="entry name" value="2pore_dom_K_chnl"/>
</dbReference>
<evidence type="ECO:0000313" key="13">
    <source>
        <dbReference type="Proteomes" id="UP001301958"/>
    </source>
</evidence>
<evidence type="ECO:0000256" key="10">
    <source>
        <dbReference type="SAM" id="Phobius"/>
    </source>
</evidence>
<evidence type="ECO:0000256" key="9">
    <source>
        <dbReference type="SAM" id="MobiDB-lite"/>
    </source>
</evidence>
<feature type="transmembrane region" description="Helical" evidence="10">
    <location>
        <begin position="418"/>
        <end position="438"/>
    </location>
</feature>
<dbReference type="InterPro" id="IPR013099">
    <property type="entry name" value="K_chnl_dom"/>
</dbReference>
<dbReference type="EMBL" id="MU865352">
    <property type="protein sequence ID" value="KAK4226198.1"/>
    <property type="molecule type" value="Genomic_DNA"/>
</dbReference>
<comment type="caution">
    <text evidence="12">The sequence shown here is derived from an EMBL/GenBank/DDBJ whole genome shotgun (WGS) entry which is preliminary data.</text>
</comment>
<accession>A0AAN7BMR4</accession>